<evidence type="ECO:0000256" key="3">
    <source>
        <dbReference type="ARBA" id="ARBA00022448"/>
    </source>
</evidence>
<comment type="subcellular location">
    <subcellularLocation>
        <location evidence="1">Membrane</location>
        <topology evidence="1">Multi-pass membrane protein</topology>
    </subcellularLocation>
</comment>
<sequence length="438" mass="47583">MEIPWKLYLSCWFLGAAVQSAVFFTFNAADYFNYFFPDQYKPEVYLGVTVGVGASLGAVLTVFFQPKRSHLTILVVTLTVSAILLVIEVVVTPLNANALSNPTRFGSVIAVVFVATVVQNVGGGALYGFVGKHFPKFGIHAAQSGGVCAFAATFIIRCISKGSFEHLRDRDQGFRLSGYLFVALVDLIILIACCLIAILRAQVNSNAYAQAGRLNTSYDNKEQQPLLRSDDYSDVSRKRVIRNNWTALATVCLTLVISNALFPGITSQFHGNYNCSSSHNVTTLSSDNPTTPVSPSSASKSSDQTGWFIVILFGCYSVADAIGKNLPIFGIFYNKKSILGNCLVQLVIAIPILLIYFEPCDRKLQANWVAYLTVGLLGLVNGYGLCAAMMLLAPGKVGKKQEEGLATSIGYMFLQVGILLGMGISVFLVDYVFEITKH</sequence>
<gene>
    <name evidence="8" type="ORF">pdam_00021045</name>
</gene>
<organism evidence="8 9">
    <name type="scientific">Pocillopora damicornis</name>
    <name type="common">Cauliflower coral</name>
    <name type="synonym">Millepora damicornis</name>
    <dbReference type="NCBI Taxonomy" id="46731"/>
    <lineage>
        <taxon>Eukaryota</taxon>
        <taxon>Metazoa</taxon>
        <taxon>Cnidaria</taxon>
        <taxon>Anthozoa</taxon>
        <taxon>Hexacorallia</taxon>
        <taxon>Scleractinia</taxon>
        <taxon>Astrocoeniina</taxon>
        <taxon>Pocilloporidae</taxon>
        <taxon>Pocillopora</taxon>
    </lineage>
</organism>
<feature type="transmembrane region" description="Helical" evidence="7">
    <location>
        <begin position="137"/>
        <end position="156"/>
    </location>
</feature>
<dbReference type="AlphaFoldDB" id="A0A3M6U317"/>
<keyword evidence="9" id="KW-1185">Reference proteome</keyword>
<feature type="transmembrane region" description="Helical" evidence="7">
    <location>
        <begin position="176"/>
        <end position="199"/>
    </location>
</feature>
<dbReference type="OMA" id="CAFAATF"/>
<evidence type="ECO:0000313" key="9">
    <source>
        <dbReference type="Proteomes" id="UP000275408"/>
    </source>
</evidence>
<dbReference type="EMBL" id="RCHS01002351">
    <property type="protein sequence ID" value="RMX47868.1"/>
    <property type="molecule type" value="Genomic_DNA"/>
</dbReference>
<feature type="transmembrane region" description="Helical" evidence="7">
    <location>
        <begin position="405"/>
        <end position="429"/>
    </location>
</feature>
<dbReference type="GO" id="GO:0005337">
    <property type="term" value="F:nucleoside transmembrane transporter activity"/>
    <property type="evidence" value="ECO:0007669"/>
    <property type="project" value="InterPro"/>
</dbReference>
<feature type="transmembrane region" description="Helical" evidence="7">
    <location>
        <begin position="369"/>
        <end position="393"/>
    </location>
</feature>
<feature type="transmembrane region" description="Helical" evidence="7">
    <location>
        <begin position="245"/>
        <end position="262"/>
    </location>
</feature>
<proteinExistence type="inferred from homology"/>
<keyword evidence="3" id="KW-0813">Transport</keyword>
<evidence type="ECO:0000313" key="8">
    <source>
        <dbReference type="EMBL" id="RMX47868.1"/>
    </source>
</evidence>
<feature type="transmembrane region" description="Helical" evidence="7">
    <location>
        <begin position="338"/>
        <end position="357"/>
    </location>
</feature>
<feature type="transmembrane region" description="Helical" evidence="7">
    <location>
        <begin position="108"/>
        <end position="130"/>
    </location>
</feature>
<evidence type="ECO:0000256" key="6">
    <source>
        <dbReference type="ARBA" id="ARBA00023136"/>
    </source>
</evidence>
<dbReference type="OrthoDB" id="1856718at2759"/>
<feature type="transmembrane region" description="Helical" evidence="7">
    <location>
        <begin position="71"/>
        <end position="96"/>
    </location>
</feature>
<dbReference type="PANTHER" id="PTHR10332">
    <property type="entry name" value="EQUILIBRATIVE NUCLEOSIDE TRANSPORTER"/>
    <property type="match status" value="1"/>
</dbReference>
<evidence type="ECO:0000256" key="7">
    <source>
        <dbReference type="SAM" id="Phobius"/>
    </source>
</evidence>
<feature type="transmembrane region" description="Helical" evidence="7">
    <location>
        <begin position="44"/>
        <end position="64"/>
    </location>
</feature>
<dbReference type="PANTHER" id="PTHR10332:SF10">
    <property type="entry name" value="EQUILIBRATIVE NUCLEOSIDE TRANSPORTER 4"/>
    <property type="match status" value="1"/>
</dbReference>
<comment type="caution">
    <text evidence="8">The sequence shown here is derived from an EMBL/GenBank/DDBJ whole genome shotgun (WGS) entry which is preliminary data.</text>
</comment>
<dbReference type="Proteomes" id="UP000275408">
    <property type="component" value="Unassembled WGS sequence"/>
</dbReference>
<dbReference type="InterPro" id="IPR002259">
    <property type="entry name" value="Eqnu_transpt"/>
</dbReference>
<evidence type="ECO:0000256" key="4">
    <source>
        <dbReference type="ARBA" id="ARBA00022692"/>
    </source>
</evidence>
<keyword evidence="6 7" id="KW-0472">Membrane</keyword>
<reference evidence="8 9" key="1">
    <citation type="journal article" date="2018" name="Sci. Rep.">
        <title>Comparative analysis of the Pocillopora damicornis genome highlights role of immune system in coral evolution.</title>
        <authorList>
            <person name="Cunning R."/>
            <person name="Bay R.A."/>
            <person name="Gillette P."/>
            <person name="Baker A.C."/>
            <person name="Traylor-Knowles N."/>
        </authorList>
    </citation>
    <scope>NUCLEOTIDE SEQUENCE [LARGE SCALE GENOMIC DNA]</scope>
    <source>
        <strain evidence="8">RSMAS</strain>
        <tissue evidence="8">Whole animal</tissue>
    </source>
</reference>
<name>A0A3M6U317_POCDA</name>
<keyword evidence="5 7" id="KW-1133">Transmembrane helix</keyword>
<evidence type="ECO:0000256" key="5">
    <source>
        <dbReference type="ARBA" id="ARBA00022989"/>
    </source>
</evidence>
<dbReference type="GO" id="GO:0005886">
    <property type="term" value="C:plasma membrane"/>
    <property type="evidence" value="ECO:0007669"/>
    <property type="project" value="TreeGrafter"/>
</dbReference>
<evidence type="ECO:0000256" key="2">
    <source>
        <dbReference type="ARBA" id="ARBA00007965"/>
    </source>
</evidence>
<comment type="similarity">
    <text evidence="2">Belongs to the SLC29A/ENT transporter (TC 2.A.57) family.</text>
</comment>
<keyword evidence="4 7" id="KW-0812">Transmembrane</keyword>
<protein>
    <submittedName>
        <fullName evidence="8">Uncharacterized protein</fullName>
    </submittedName>
</protein>
<evidence type="ECO:0000256" key="1">
    <source>
        <dbReference type="ARBA" id="ARBA00004141"/>
    </source>
</evidence>
<accession>A0A3M6U317</accession>
<dbReference type="Pfam" id="PF01733">
    <property type="entry name" value="Nucleoside_tran"/>
    <property type="match status" value="1"/>
</dbReference>